<accession>A0A1X9GCP5</accession>
<reference evidence="6" key="1">
    <citation type="journal article" date="2017" name="J. Phycol.">
        <title>A rare case of plastid protein-coding gene duplication in the chloroplast genome of Euglena archaeoplastidiata (Euglenophyta).</title>
        <authorList>
            <person name="Bennett M.S."/>
            <person name="Shiu S.H."/>
            <person name="Triemer R.E."/>
        </authorList>
    </citation>
    <scope>NUCLEOTIDE SEQUENCE</scope>
    <source>
        <strain evidence="6">Michigan</strain>
    </source>
</reference>
<evidence type="ECO:0000256" key="4">
    <source>
        <dbReference type="HAMAP-Rule" id="MF_01302"/>
    </source>
</evidence>
<evidence type="ECO:0000256" key="2">
    <source>
        <dbReference type="ARBA" id="ARBA00022980"/>
    </source>
</evidence>
<dbReference type="GO" id="GO:0005840">
    <property type="term" value="C:ribosome"/>
    <property type="evidence" value="ECO:0007669"/>
    <property type="project" value="UniProtKB-KW"/>
</dbReference>
<dbReference type="Gene3D" id="3.30.1370.30">
    <property type="match status" value="1"/>
</dbReference>
<dbReference type="InterPro" id="IPR000630">
    <property type="entry name" value="Ribosomal_uS8"/>
</dbReference>
<protein>
    <recommendedName>
        <fullName evidence="4">Small ribosomal subunit protein uS8c</fullName>
    </recommendedName>
</protein>
<evidence type="ECO:0000256" key="1">
    <source>
        <dbReference type="ARBA" id="ARBA00006471"/>
    </source>
</evidence>
<dbReference type="GO" id="GO:1990904">
    <property type="term" value="C:ribonucleoprotein complex"/>
    <property type="evidence" value="ECO:0007669"/>
    <property type="project" value="UniProtKB-KW"/>
</dbReference>
<keyword evidence="3 4" id="KW-0687">Ribonucleoprotein</keyword>
<comment type="similarity">
    <text evidence="1 4 5">Belongs to the universal ribosomal protein uS8 family.</text>
</comment>
<comment type="subcellular location">
    <subcellularLocation>
        <location evidence="4">Plastid</location>
        <location evidence="4">Chloroplast</location>
    </subcellularLocation>
</comment>
<dbReference type="RefSeq" id="YP_009389137.1">
    <property type="nucleotide sequence ID" value="NC_035156.1"/>
</dbReference>
<evidence type="ECO:0000313" key="6">
    <source>
        <dbReference type="EMBL" id="AKR17910.1"/>
    </source>
</evidence>
<dbReference type="GO" id="GO:0009507">
    <property type="term" value="C:chloroplast"/>
    <property type="evidence" value="ECO:0007669"/>
    <property type="project" value="UniProtKB-SubCell"/>
</dbReference>
<dbReference type="InterPro" id="IPR035987">
    <property type="entry name" value="Ribosomal_uS8_sf"/>
</dbReference>
<sequence length="140" mass="15890">MSNNDLISDMITRIRNSNLVKARKVKILRTSLIINILSILQKEGFIDSFEESGEVFITEKGFVHKFVFVNLKYKGVKQKPFITNLKRISRPGLRIYVNKENIPKVLGGIGIAVISTSKGLMTDRMARINNVGGEVLFHIW</sequence>
<dbReference type="PROSITE" id="PS00053">
    <property type="entry name" value="RIBOSOMAL_S8"/>
    <property type="match status" value="1"/>
</dbReference>
<comment type="function">
    <text evidence="4">One of the primary rRNA binding proteins, it binds directly to 16S rRNA central domain where it helps coordinate assembly of the platform of the 30S subunit.</text>
</comment>
<dbReference type="Pfam" id="PF00410">
    <property type="entry name" value="Ribosomal_S8"/>
    <property type="match status" value="1"/>
</dbReference>
<name>A0A1X9GCP5_9EUGL</name>
<gene>
    <name evidence="4 6" type="primary">rps8</name>
</gene>
<dbReference type="EMBL" id="KP939040">
    <property type="protein sequence ID" value="AKR17910.1"/>
    <property type="molecule type" value="Genomic_DNA"/>
</dbReference>
<keyword evidence="4" id="KW-0694">RNA-binding</keyword>
<dbReference type="PANTHER" id="PTHR11758">
    <property type="entry name" value="40S RIBOSOMAL PROTEIN S15A"/>
    <property type="match status" value="1"/>
</dbReference>
<dbReference type="GO" id="GO:0019843">
    <property type="term" value="F:rRNA binding"/>
    <property type="evidence" value="ECO:0007669"/>
    <property type="project" value="UniProtKB-UniRule"/>
</dbReference>
<dbReference type="NCBIfam" id="NF001109">
    <property type="entry name" value="PRK00136.1"/>
    <property type="match status" value="1"/>
</dbReference>
<dbReference type="AlphaFoldDB" id="A0A1X9GCP5"/>
<dbReference type="HAMAP" id="MF_01302_B">
    <property type="entry name" value="Ribosomal_uS8_B"/>
    <property type="match status" value="1"/>
</dbReference>
<keyword evidence="6" id="KW-0150">Chloroplast</keyword>
<evidence type="ECO:0000256" key="5">
    <source>
        <dbReference type="RuleBase" id="RU003660"/>
    </source>
</evidence>
<proteinExistence type="inferred from homology"/>
<dbReference type="GO" id="GO:0006412">
    <property type="term" value="P:translation"/>
    <property type="evidence" value="ECO:0007669"/>
    <property type="project" value="UniProtKB-UniRule"/>
</dbReference>
<geneLocation type="chloroplast" evidence="6"/>
<dbReference type="Gene3D" id="3.30.1490.10">
    <property type="match status" value="1"/>
</dbReference>
<comment type="subunit">
    <text evidence="4">Part of the 30S ribosomal subunit.</text>
</comment>
<dbReference type="GO" id="GO:0003735">
    <property type="term" value="F:structural constituent of ribosome"/>
    <property type="evidence" value="ECO:0007669"/>
    <property type="project" value="InterPro"/>
</dbReference>
<dbReference type="InterPro" id="IPR047863">
    <property type="entry name" value="Ribosomal_uS8_CS"/>
</dbReference>
<keyword evidence="2 4" id="KW-0689">Ribosomal protein</keyword>
<dbReference type="GeneID" id="33195326"/>
<dbReference type="FunFam" id="3.30.1490.10:FF:000001">
    <property type="entry name" value="30S ribosomal protein S8"/>
    <property type="match status" value="1"/>
</dbReference>
<evidence type="ECO:0000256" key="3">
    <source>
        <dbReference type="ARBA" id="ARBA00023274"/>
    </source>
</evidence>
<keyword evidence="6" id="KW-0934">Plastid</keyword>
<organism evidence="6">
    <name type="scientific">Euglena archaeoplastidiata</name>
    <dbReference type="NCBI Taxonomy" id="1188008"/>
    <lineage>
        <taxon>Eukaryota</taxon>
        <taxon>Discoba</taxon>
        <taxon>Euglenozoa</taxon>
        <taxon>Euglenida</taxon>
        <taxon>Spirocuta</taxon>
        <taxon>Euglenophyceae</taxon>
        <taxon>Euglenales</taxon>
        <taxon>Euglenaceae</taxon>
        <taxon>Euglena</taxon>
    </lineage>
</organism>
<dbReference type="SUPFAM" id="SSF56047">
    <property type="entry name" value="Ribosomal protein S8"/>
    <property type="match status" value="1"/>
</dbReference>
<keyword evidence="4" id="KW-0699">rRNA-binding</keyword>